<feature type="region of interest" description="Disordered" evidence="1">
    <location>
        <begin position="89"/>
        <end position="120"/>
    </location>
</feature>
<name>A0ABP0ZQG0_9ASCO</name>
<feature type="region of interest" description="Disordered" evidence="1">
    <location>
        <begin position="1"/>
        <end position="41"/>
    </location>
</feature>
<dbReference type="PANTHER" id="PTHR37014:SF10">
    <property type="entry name" value="RICH PROTEIN MS8, PUTATIVE (AFU_ORTHOLOGUE AFUA_7G05650)-RELATED"/>
    <property type="match status" value="1"/>
</dbReference>
<keyword evidence="3" id="KW-1185">Reference proteome</keyword>
<accession>A0ABP0ZQG0</accession>
<evidence type="ECO:0000256" key="1">
    <source>
        <dbReference type="SAM" id="MobiDB-lite"/>
    </source>
</evidence>
<dbReference type="GeneID" id="92208586"/>
<dbReference type="Proteomes" id="UP001497383">
    <property type="component" value="Chromosome 4"/>
</dbReference>
<gene>
    <name evidence="2" type="ORF">LODBEIA_P33900</name>
</gene>
<organism evidence="2 3">
    <name type="scientific">Lodderomyces beijingensis</name>
    <dbReference type="NCBI Taxonomy" id="1775926"/>
    <lineage>
        <taxon>Eukaryota</taxon>
        <taxon>Fungi</taxon>
        <taxon>Dikarya</taxon>
        <taxon>Ascomycota</taxon>
        <taxon>Saccharomycotina</taxon>
        <taxon>Pichiomycetes</taxon>
        <taxon>Debaryomycetaceae</taxon>
        <taxon>Candida/Lodderomyces clade</taxon>
        <taxon>Lodderomyces</taxon>
    </lineage>
</organism>
<feature type="compositionally biased region" description="Low complexity" evidence="1">
    <location>
        <begin position="17"/>
        <end position="30"/>
    </location>
</feature>
<sequence length="120" mass="12385">MSANEFFASGPAQTRSNNHNNYNQNQNQNHDPNAQEGERGFFANTAGAVAGGVAAHKLSGGESKLATIAGVVGGAIAAHKLNNEYKEHKYNKYGGGQSGYGHGKGKGIDAGDAAPSRSIQ</sequence>
<protein>
    <recommendedName>
        <fullName evidence="4">Glycine zipper 2TM domain-containing protein</fullName>
    </recommendedName>
</protein>
<evidence type="ECO:0008006" key="4">
    <source>
        <dbReference type="Google" id="ProtNLM"/>
    </source>
</evidence>
<feature type="compositionally biased region" description="Gly residues" evidence="1">
    <location>
        <begin position="93"/>
        <end position="102"/>
    </location>
</feature>
<evidence type="ECO:0000313" key="2">
    <source>
        <dbReference type="EMBL" id="CAK9439166.1"/>
    </source>
</evidence>
<dbReference type="EMBL" id="OZ022408">
    <property type="protein sequence ID" value="CAK9439166.1"/>
    <property type="molecule type" value="Genomic_DNA"/>
</dbReference>
<reference evidence="2 3" key="1">
    <citation type="submission" date="2024-03" db="EMBL/GenBank/DDBJ databases">
        <authorList>
            <person name="Brejova B."/>
        </authorList>
    </citation>
    <scope>NUCLEOTIDE SEQUENCE [LARGE SCALE GENOMIC DNA]</scope>
    <source>
        <strain evidence="2 3">CBS 14171</strain>
    </source>
</reference>
<evidence type="ECO:0000313" key="3">
    <source>
        <dbReference type="Proteomes" id="UP001497383"/>
    </source>
</evidence>
<dbReference type="PANTHER" id="PTHR37014">
    <property type="entry name" value="EXPRESSION LETHALITY PROTEIN HEL10, PUTATIVE (AFU_ORTHOLOGUE AFUA_1G06580)-RELATED"/>
    <property type="match status" value="1"/>
</dbReference>
<proteinExistence type="predicted"/>
<dbReference type="RefSeq" id="XP_066830328.1">
    <property type="nucleotide sequence ID" value="XM_066973495.1"/>
</dbReference>